<evidence type="ECO:0000313" key="4">
    <source>
        <dbReference type="EMBL" id="SOC06504.1"/>
    </source>
</evidence>
<protein>
    <submittedName>
        <fullName evidence="4">S-layer family protein</fullName>
    </submittedName>
</protein>
<dbReference type="InterPro" id="IPR001119">
    <property type="entry name" value="SLH_dom"/>
</dbReference>
<evidence type="ECO:0000313" key="5">
    <source>
        <dbReference type="Proteomes" id="UP000219636"/>
    </source>
</evidence>
<dbReference type="PROSITE" id="PS51272">
    <property type="entry name" value="SLH"/>
    <property type="match status" value="1"/>
</dbReference>
<organism evidence="4 5">
    <name type="scientific">Ureibacillus xyleni</name>
    <dbReference type="NCBI Taxonomy" id="614648"/>
    <lineage>
        <taxon>Bacteria</taxon>
        <taxon>Bacillati</taxon>
        <taxon>Bacillota</taxon>
        <taxon>Bacilli</taxon>
        <taxon>Bacillales</taxon>
        <taxon>Caryophanaceae</taxon>
        <taxon>Ureibacillus</taxon>
    </lineage>
</organism>
<feature type="chain" id="PRO_5012108854" evidence="2">
    <location>
        <begin position="27"/>
        <end position="397"/>
    </location>
</feature>
<accession>A0A285SF39</accession>
<feature type="domain" description="SLH" evidence="3">
    <location>
        <begin position="39"/>
        <end position="102"/>
    </location>
</feature>
<dbReference type="RefSeq" id="WP_161946643.1">
    <property type="nucleotide sequence ID" value="NZ_OBMQ01000004.1"/>
</dbReference>
<keyword evidence="5" id="KW-1185">Reference proteome</keyword>
<feature type="region of interest" description="Disordered" evidence="1">
    <location>
        <begin position="238"/>
        <end position="265"/>
    </location>
</feature>
<evidence type="ECO:0000259" key="3">
    <source>
        <dbReference type="PROSITE" id="PS51272"/>
    </source>
</evidence>
<dbReference type="EMBL" id="OBMQ01000004">
    <property type="protein sequence ID" value="SOC06504.1"/>
    <property type="molecule type" value="Genomic_DNA"/>
</dbReference>
<reference evidence="5" key="1">
    <citation type="submission" date="2017-08" db="EMBL/GenBank/DDBJ databases">
        <authorList>
            <person name="Varghese N."/>
            <person name="Submissions S."/>
        </authorList>
    </citation>
    <scope>NUCLEOTIDE SEQUENCE [LARGE SCALE GENOMIC DNA]</scope>
    <source>
        <strain evidence="5">JC22</strain>
    </source>
</reference>
<dbReference type="Pfam" id="PF00395">
    <property type="entry name" value="SLH"/>
    <property type="match status" value="1"/>
</dbReference>
<evidence type="ECO:0000256" key="2">
    <source>
        <dbReference type="SAM" id="SignalP"/>
    </source>
</evidence>
<dbReference type="PANTHER" id="PTHR43308:SF5">
    <property type="entry name" value="S-LAYER PROTEIN _ PEPTIDOGLYCAN ENDO-BETA-N-ACETYLGLUCOSAMINIDASE"/>
    <property type="match status" value="1"/>
</dbReference>
<feature type="compositionally biased region" description="Low complexity" evidence="1">
    <location>
        <begin position="246"/>
        <end position="256"/>
    </location>
</feature>
<proteinExistence type="predicted"/>
<dbReference type="AlphaFoldDB" id="A0A285SF39"/>
<feature type="signal peptide" evidence="2">
    <location>
        <begin position="1"/>
        <end position="26"/>
    </location>
</feature>
<evidence type="ECO:0000256" key="1">
    <source>
        <dbReference type="SAM" id="MobiDB-lite"/>
    </source>
</evidence>
<dbReference type="PANTHER" id="PTHR43308">
    <property type="entry name" value="OUTER MEMBRANE PROTEIN ALPHA-RELATED"/>
    <property type="match status" value="1"/>
</dbReference>
<name>A0A285SF39_9BACL</name>
<keyword evidence="2" id="KW-0732">Signal</keyword>
<dbReference type="Proteomes" id="UP000219636">
    <property type="component" value="Unassembled WGS sequence"/>
</dbReference>
<sequence length="397" mass="44168">MKLQWKTAAISTLLISALAAPTTTFADYQIIQAPVNMIASAQFKDVKTDHYAYEAIQWAQSKGIISGYGDGRFGPSDTVTEAQFAKMISNYFNIKDSYGNLNKTTNSAHWSDSSYDALAQYAVPLNGYFDNTIRNQPIKRGLVAQVLTYIAGNRTDLKGSIEFLLDNNVTSGQNPQFKDSDLNAFFGSTNNLTRSQVVAFLYRMELGGLNNVNETIEKPNGASINDVAANGKKRVDSTLSQGTTKSGSGLTLNTNNNGGGTIYNPPSETKLTANKVSGRFIDNIKEGLSYYTPLEDEFSITNSNGPIFMYKDNMDTKMETKPGSKTYFTEIISVDREYYKSNKKYIASLVVDAGYELTENEIIQNLDKVYNTGDIITYKKYKFIQYSMGHIYIEKLY</sequence>
<dbReference type="InterPro" id="IPR051465">
    <property type="entry name" value="Cell_Envelope_Struct_Comp"/>
</dbReference>
<gene>
    <name evidence="4" type="ORF">SAMN05880501_104295</name>
</gene>